<dbReference type="PANTHER" id="PTHR38444">
    <property type="entry name" value="ENTEROBACTIN BIOSYNTHESIS PROTEIN YBDZ"/>
    <property type="match status" value="1"/>
</dbReference>
<protein>
    <submittedName>
        <fullName evidence="2">MbtH family protein</fullName>
    </submittedName>
</protein>
<dbReference type="Proteomes" id="UP001596208">
    <property type="component" value="Unassembled WGS sequence"/>
</dbReference>
<dbReference type="SMART" id="SM00923">
    <property type="entry name" value="MbtH"/>
    <property type="match status" value="1"/>
</dbReference>
<dbReference type="EMBL" id="JBHSKI010000006">
    <property type="protein sequence ID" value="MFC5171878.1"/>
    <property type="molecule type" value="Genomic_DNA"/>
</dbReference>
<evidence type="ECO:0000259" key="1">
    <source>
        <dbReference type="SMART" id="SM00923"/>
    </source>
</evidence>
<reference evidence="3" key="1">
    <citation type="journal article" date="2019" name="Int. J. Syst. Evol. Microbiol.">
        <title>The Global Catalogue of Microorganisms (GCM) 10K type strain sequencing project: providing services to taxonomists for standard genome sequencing and annotation.</title>
        <authorList>
            <consortium name="The Broad Institute Genomics Platform"/>
            <consortium name="The Broad Institute Genome Sequencing Center for Infectious Disease"/>
            <person name="Wu L."/>
            <person name="Ma J."/>
        </authorList>
    </citation>
    <scope>NUCLEOTIDE SEQUENCE [LARGE SCALE GENOMIC DNA]</scope>
    <source>
        <strain evidence="3">CGMCC 4.1721</strain>
    </source>
</reference>
<dbReference type="PANTHER" id="PTHR38444:SF1">
    <property type="entry name" value="ENTEROBACTIN BIOSYNTHESIS PROTEIN YBDZ"/>
    <property type="match status" value="1"/>
</dbReference>
<dbReference type="SUPFAM" id="SSF160582">
    <property type="entry name" value="MbtH-like"/>
    <property type="match status" value="1"/>
</dbReference>
<sequence length="71" mass="8051">MDEQRDDGGYAVVTNSEDQYSVWPLGRELPPGWRDAGKQGSKDACLAHIDEVWTDMRPLTLRQEMAGKTDR</sequence>
<dbReference type="Pfam" id="PF03621">
    <property type="entry name" value="MbtH"/>
    <property type="match status" value="1"/>
</dbReference>
<proteinExistence type="predicted"/>
<dbReference type="InterPro" id="IPR037407">
    <property type="entry name" value="MLP_fam"/>
</dbReference>
<comment type="caution">
    <text evidence="2">The sequence shown here is derived from an EMBL/GenBank/DDBJ whole genome shotgun (WGS) entry which is preliminary data.</text>
</comment>
<gene>
    <name evidence="2" type="ORF">ACFPRK_14895</name>
</gene>
<evidence type="ECO:0000313" key="2">
    <source>
        <dbReference type="EMBL" id="MFC5171878.1"/>
    </source>
</evidence>
<dbReference type="RefSeq" id="WP_031096907.1">
    <property type="nucleotide sequence ID" value="NZ_JBFADZ010000010.1"/>
</dbReference>
<dbReference type="InterPro" id="IPR005153">
    <property type="entry name" value="MbtH-like_dom"/>
</dbReference>
<name>A0ABW0B3Q0_9ACTN</name>
<keyword evidence="3" id="KW-1185">Reference proteome</keyword>
<dbReference type="InterPro" id="IPR038020">
    <property type="entry name" value="MbtH-like_sf"/>
</dbReference>
<feature type="domain" description="MbtH-like" evidence="1">
    <location>
        <begin position="1"/>
        <end position="51"/>
    </location>
</feature>
<accession>A0ABW0B3Q0</accession>
<organism evidence="2 3">
    <name type="scientific">Streptomyces mutomycini</name>
    <dbReference type="NCBI Taxonomy" id="284036"/>
    <lineage>
        <taxon>Bacteria</taxon>
        <taxon>Bacillati</taxon>
        <taxon>Actinomycetota</taxon>
        <taxon>Actinomycetes</taxon>
        <taxon>Kitasatosporales</taxon>
        <taxon>Streptomycetaceae</taxon>
        <taxon>Streptomyces</taxon>
    </lineage>
</organism>
<dbReference type="Gene3D" id="3.90.820.10">
    <property type="entry name" value="Structural Genomics, Unknown Function 30-nov-00 1gh9 Mol_id"/>
    <property type="match status" value="1"/>
</dbReference>
<evidence type="ECO:0000313" key="3">
    <source>
        <dbReference type="Proteomes" id="UP001596208"/>
    </source>
</evidence>